<proteinExistence type="inferred from homology"/>
<dbReference type="GO" id="GO:0004497">
    <property type="term" value="F:monooxygenase activity"/>
    <property type="evidence" value="ECO:0007669"/>
    <property type="project" value="UniProtKB-KW"/>
</dbReference>
<dbReference type="PANTHER" id="PTHR24305">
    <property type="entry name" value="CYTOCHROME P450"/>
    <property type="match status" value="1"/>
</dbReference>
<name>A0A316UWJ1_9BASI</name>
<dbReference type="GO" id="GO:0020037">
    <property type="term" value="F:heme binding"/>
    <property type="evidence" value="ECO:0007669"/>
    <property type="project" value="InterPro"/>
</dbReference>
<keyword evidence="10" id="KW-0812">Transmembrane</keyword>
<dbReference type="InterPro" id="IPR001128">
    <property type="entry name" value="Cyt_P450"/>
</dbReference>
<dbReference type="Proteomes" id="UP000245884">
    <property type="component" value="Unassembled WGS sequence"/>
</dbReference>
<comment type="similarity">
    <text evidence="2 9">Belongs to the cytochrome P450 family.</text>
</comment>
<dbReference type="GeneID" id="37029200"/>
<comment type="cofactor">
    <cofactor evidence="1 8">
        <name>heme</name>
        <dbReference type="ChEBI" id="CHEBI:30413"/>
    </cofactor>
</comment>
<reference evidence="11 12" key="1">
    <citation type="journal article" date="2018" name="Mol. Biol. Evol.">
        <title>Broad Genomic Sampling Reveals a Smut Pathogenic Ancestry of the Fungal Clade Ustilaginomycotina.</title>
        <authorList>
            <person name="Kijpornyongpan T."/>
            <person name="Mondo S.J."/>
            <person name="Barry K."/>
            <person name="Sandor L."/>
            <person name="Lee J."/>
            <person name="Lipzen A."/>
            <person name="Pangilinan J."/>
            <person name="LaButti K."/>
            <person name="Hainaut M."/>
            <person name="Henrissat B."/>
            <person name="Grigoriev I.V."/>
            <person name="Spatafora J.W."/>
            <person name="Aime M.C."/>
        </authorList>
    </citation>
    <scope>NUCLEOTIDE SEQUENCE [LARGE SCALE GENOMIC DNA]</scope>
    <source>
        <strain evidence="11 12">MCA 5214</strain>
    </source>
</reference>
<keyword evidence="6 8" id="KW-0408">Iron</keyword>
<evidence type="ECO:0000256" key="7">
    <source>
        <dbReference type="ARBA" id="ARBA00023033"/>
    </source>
</evidence>
<dbReference type="InterPro" id="IPR050121">
    <property type="entry name" value="Cytochrome_P450_monoxygenase"/>
</dbReference>
<dbReference type="PRINTS" id="PR00463">
    <property type="entry name" value="EP450I"/>
</dbReference>
<dbReference type="STRING" id="1569628.A0A316UWJ1"/>
<dbReference type="AlphaFoldDB" id="A0A316UWJ1"/>
<dbReference type="InterPro" id="IPR002401">
    <property type="entry name" value="Cyt_P450_E_grp-I"/>
</dbReference>
<keyword evidence="10" id="KW-1133">Transmembrane helix</keyword>
<dbReference type="GO" id="GO:0016705">
    <property type="term" value="F:oxidoreductase activity, acting on paired donors, with incorporation or reduction of molecular oxygen"/>
    <property type="evidence" value="ECO:0007669"/>
    <property type="project" value="InterPro"/>
</dbReference>
<dbReference type="CDD" id="cd11061">
    <property type="entry name" value="CYP67-like"/>
    <property type="match status" value="1"/>
</dbReference>
<organism evidence="11 12">
    <name type="scientific">Jaminaea rosea</name>
    <dbReference type="NCBI Taxonomy" id="1569628"/>
    <lineage>
        <taxon>Eukaryota</taxon>
        <taxon>Fungi</taxon>
        <taxon>Dikarya</taxon>
        <taxon>Basidiomycota</taxon>
        <taxon>Ustilaginomycotina</taxon>
        <taxon>Exobasidiomycetes</taxon>
        <taxon>Microstromatales</taxon>
        <taxon>Microstromatales incertae sedis</taxon>
        <taxon>Jaminaea</taxon>
    </lineage>
</organism>
<evidence type="ECO:0000256" key="8">
    <source>
        <dbReference type="PIRSR" id="PIRSR602401-1"/>
    </source>
</evidence>
<dbReference type="Gene3D" id="1.10.630.10">
    <property type="entry name" value="Cytochrome P450"/>
    <property type="match status" value="1"/>
</dbReference>
<dbReference type="PRINTS" id="PR00385">
    <property type="entry name" value="P450"/>
</dbReference>
<dbReference type="EMBL" id="KZ819668">
    <property type="protein sequence ID" value="PWN27485.1"/>
    <property type="molecule type" value="Genomic_DNA"/>
</dbReference>
<accession>A0A316UWJ1</accession>
<dbReference type="PROSITE" id="PS00086">
    <property type="entry name" value="CYTOCHROME_P450"/>
    <property type="match status" value="1"/>
</dbReference>
<dbReference type="RefSeq" id="XP_025362097.1">
    <property type="nucleotide sequence ID" value="XM_025507377.1"/>
</dbReference>
<keyword evidence="3 8" id="KW-0349">Heme</keyword>
<keyword evidence="10" id="KW-0472">Membrane</keyword>
<dbReference type="InterPro" id="IPR036396">
    <property type="entry name" value="Cyt_P450_sf"/>
</dbReference>
<evidence type="ECO:0000313" key="11">
    <source>
        <dbReference type="EMBL" id="PWN27485.1"/>
    </source>
</evidence>
<feature type="transmembrane region" description="Helical" evidence="10">
    <location>
        <begin position="20"/>
        <end position="38"/>
    </location>
</feature>
<dbReference type="OrthoDB" id="1470350at2759"/>
<evidence type="ECO:0000256" key="2">
    <source>
        <dbReference type="ARBA" id="ARBA00010617"/>
    </source>
</evidence>
<dbReference type="Pfam" id="PF00067">
    <property type="entry name" value="p450"/>
    <property type="match status" value="1"/>
</dbReference>
<evidence type="ECO:0000256" key="1">
    <source>
        <dbReference type="ARBA" id="ARBA00001971"/>
    </source>
</evidence>
<dbReference type="SUPFAM" id="SSF48264">
    <property type="entry name" value="Cytochrome P450"/>
    <property type="match status" value="1"/>
</dbReference>
<feature type="binding site" description="axial binding residue" evidence="8">
    <location>
        <position position="475"/>
    </location>
    <ligand>
        <name>heme</name>
        <dbReference type="ChEBI" id="CHEBI:30413"/>
    </ligand>
    <ligandPart>
        <name>Fe</name>
        <dbReference type="ChEBI" id="CHEBI:18248"/>
    </ligandPart>
</feature>
<evidence type="ECO:0000313" key="12">
    <source>
        <dbReference type="Proteomes" id="UP000245884"/>
    </source>
</evidence>
<evidence type="ECO:0000256" key="3">
    <source>
        <dbReference type="ARBA" id="ARBA00022617"/>
    </source>
</evidence>
<keyword evidence="5 9" id="KW-0560">Oxidoreductase</keyword>
<keyword evidence="4 8" id="KW-0479">Metal-binding</keyword>
<keyword evidence="12" id="KW-1185">Reference proteome</keyword>
<protein>
    <submittedName>
        <fullName evidence="11">Putative benzoate 4-monooxygenase cytochrome P450</fullName>
    </submittedName>
</protein>
<sequence>MIIEALTSYAHQAWVWSTSSALHSVIAGVVLLIALVLVQEARRPAMAGIPGPFLARYTDLWLTRQAMRGNRSEVVHGLHKKYGRFVRIAPNHVSIADHAALNPVYGHGTGSLKADFYDAFAAPTLPRGLFNTRSRPEHSRKRKIVSHTFAPKSIAAFEPFVRMQIQILVGRLEELSKSSQDGWYALDVLMWMNYFAFDTIGSLAFGSTFGMLERGSPEADVELPTPSGKMEKTTCNAVQIINERGDYSATLGVVPPYLRPYAARLPWFSNRLKSVKKLTGIAFAKVNQRLEHGSDREDLLAKLQAGTDETGQTMGKYELVAESLTQLIAGSDTTSNSATAIIYHLCQHPAVLKKLRQELDASLPDDSDEVPLLSDVDSLPYLNAVINESLRVHSTSAIGLPRLMPQGGVTIDGKHFPEGSVLSVPTYTIHRDPTVWGKDAEEYRPERWLDAEGKATSKSDLEKSFNPFSTGPRVCVGRNLAIPEQQMLIATLVKRFDFKLEKPEDDLLVVEGFLRKPVTLPAKVRIRRKGEESVWS</sequence>
<evidence type="ECO:0000256" key="6">
    <source>
        <dbReference type="ARBA" id="ARBA00023004"/>
    </source>
</evidence>
<evidence type="ECO:0000256" key="10">
    <source>
        <dbReference type="SAM" id="Phobius"/>
    </source>
</evidence>
<evidence type="ECO:0000256" key="9">
    <source>
        <dbReference type="RuleBase" id="RU000461"/>
    </source>
</evidence>
<evidence type="ECO:0000256" key="4">
    <source>
        <dbReference type="ARBA" id="ARBA00022723"/>
    </source>
</evidence>
<evidence type="ECO:0000256" key="5">
    <source>
        <dbReference type="ARBA" id="ARBA00023002"/>
    </source>
</evidence>
<keyword evidence="7 9" id="KW-0503">Monooxygenase</keyword>
<gene>
    <name evidence="11" type="ORF">BDZ90DRAFT_240487</name>
</gene>
<dbReference type="InterPro" id="IPR017972">
    <property type="entry name" value="Cyt_P450_CS"/>
</dbReference>
<dbReference type="GO" id="GO:0005506">
    <property type="term" value="F:iron ion binding"/>
    <property type="evidence" value="ECO:0007669"/>
    <property type="project" value="InterPro"/>
</dbReference>
<dbReference type="PANTHER" id="PTHR24305:SF29">
    <property type="entry name" value="BENZOATE-PARA-HYDROXYLASE"/>
    <property type="match status" value="1"/>
</dbReference>